<gene>
    <name evidence="1" type="ORF">N8T08_011046</name>
</gene>
<dbReference type="EMBL" id="JAOPJF010000095">
    <property type="protein sequence ID" value="KAK1139885.1"/>
    <property type="molecule type" value="Genomic_DNA"/>
</dbReference>
<evidence type="ECO:0000313" key="2">
    <source>
        <dbReference type="Proteomes" id="UP001177260"/>
    </source>
</evidence>
<name>A0ACC3AQG7_9EURO</name>
<accession>A0ACC3AQG7</accession>
<reference evidence="1 2" key="1">
    <citation type="journal article" date="2023" name="ACS Omega">
        <title>Identification of the Neoaspergillic Acid Biosynthesis Gene Cluster by Establishing an In Vitro CRISPR-Ribonucleoprotein Genetic System in Aspergillus melleus.</title>
        <authorList>
            <person name="Yuan B."/>
            <person name="Grau M.F."/>
            <person name="Murata R.M."/>
            <person name="Torok T."/>
            <person name="Venkateswaran K."/>
            <person name="Stajich J.E."/>
            <person name="Wang C.C.C."/>
        </authorList>
    </citation>
    <scope>NUCLEOTIDE SEQUENCE [LARGE SCALE GENOMIC DNA]</scope>
    <source>
        <strain evidence="1 2">IMV 1140</strain>
    </source>
</reference>
<dbReference type="Proteomes" id="UP001177260">
    <property type="component" value="Unassembled WGS sequence"/>
</dbReference>
<sequence>MLHLTLYLSGLLLYIYILTKLLLHATIYLLPSSLSQYISSKPNAPESWALITGSTAGIGFGFAQELLSRGFNVIIHGKSTQELEHARTQLRLSFPHSSIRIFQYDAASFSNTTLDESLAKVLQGISLRVLINNVGGQAGQTRSTYQRLTDFSDKEVSRVMNVNAHFMTQITRIILPRFLSTQSTQKKEEEKERLPCLILNISSLSAIGLPYLSVYAASKAYVDAFTRSLHAEMLAEKTPVGVLGVSYGTRGAAVRWPGTTISIHTSIGVSIGVGVISGISAWATIGWSAGGGDGLLAACSAGVGIWDPAGEGSGVDFHFDFEGIEG</sequence>
<protein>
    <submittedName>
        <fullName evidence="1">Uncharacterized protein</fullName>
    </submittedName>
</protein>
<comment type="caution">
    <text evidence="1">The sequence shown here is derived from an EMBL/GenBank/DDBJ whole genome shotgun (WGS) entry which is preliminary data.</text>
</comment>
<organism evidence="1 2">
    <name type="scientific">Aspergillus melleus</name>
    <dbReference type="NCBI Taxonomy" id="138277"/>
    <lineage>
        <taxon>Eukaryota</taxon>
        <taxon>Fungi</taxon>
        <taxon>Dikarya</taxon>
        <taxon>Ascomycota</taxon>
        <taxon>Pezizomycotina</taxon>
        <taxon>Eurotiomycetes</taxon>
        <taxon>Eurotiomycetidae</taxon>
        <taxon>Eurotiales</taxon>
        <taxon>Aspergillaceae</taxon>
        <taxon>Aspergillus</taxon>
        <taxon>Aspergillus subgen. Circumdati</taxon>
    </lineage>
</organism>
<proteinExistence type="predicted"/>
<evidence type="ECO:0000313" key="1">
    <source>
        <dbReference type="EMBL" id="KAK1139885.1"/>
    </source>
</evidence>
<keyword evidence="2" id="KW-1185">Reference proteome</keyword>